<reference evidence="8 9" key="1">
    <citation type="journal article" date="2024" name="Front Chem Biol">
        <title>Unveiling the potential of Daldinia eschscholtzii MFLUCC 19-0629 through bioactivity and bioinformatics studies for enhanced sustainable agriculture production.</title>
        <authorList>
            <person name="Brooks S."/>
            <person name="Weaver J.A."/>
            <person name="Klomchit A."/>
            <person name="Alharthi S.A."/>
            <person name="Onlamun T."/>
            <person name="Nurani R."/>
            <person name="Vong T.K."/>
            <person name="Alberti F."/>
            <person name="Greco C."/>
        </authorList>
    </citation>
    <scope>NUCLEOTIDE SEQUENCE [LARGE SCALE GENOMIC DNA]</scope>
    <source>
        <strain evidence="8">MFLUCC 19-0629</strain>
    </source>
</reference>
<comment type="subcellular location">
    <subcellularLocation>
        <location evidence="1">Membrane</location>
        <topology evidence="1">Multi-pass membrane protein</topology>
    </subcellularLocation>
</comment>
<feature type="transmembrane region" description="Helical" evidence="6">
    <location>
        <begin position="211"/>
        <end position="229"/>
    </location>
</feature>
<evidence type="ECO:0000256" key="1">
    <source>
        <dbReference type="ARBA" id="ARBA00004141"/>
    </source>
</evidence>
<organism evidence="8 9">
    <name type="scientific">Daldinia eschscholtzii</name>
    <dbReference type="NCBI Taxonomy" id="292717"/>
    <lineage>
        <taxon>Eukaryota</taxon>
        <taxon>Fungi</taxon>
        <taxon>Dikarya</taxon>
        <taxon>Ascomycota</taxon>
        <taxon>Pezizomycotina</taxon>
        <taxon>Sordariomycetes</taxon>
        <taxon>Xylariomycetidae</taxon>
        <taxon>Xylariales</taxon>
        <taxon>Hypoxylaceae</taxon>
        <taxon>Daldinia</taxon>
    </lineage>
</organism>
<feature type="transmembrane region" description="Helical" evidence="6">
    <location>
        <begin position="241"/>
        <end position="263"/>
    </location>
</feature>
<comment type="similarity">
    <text evidence="5">Belongs to the SAT4 family.</text>
</comment>
<dbReference type="GO" id="GO:0016020">
    <property type="term" value="C:membrane"/>
    <property type="evidence" value="ECO:0007669"/>
    <property type="project" value="UniProtKB-SubCell"/>
</dbReference>
<feature type="transmembrane region" description="Helical" evidence="6">
    <location>
        <begin position="171"/>
        <end position="191"/>
    </location>
</feature>
<evidence type="ECO:0000259" key="7">
    <source>
        <dbReference type="Pfam" id="PF20684"/>
    </source>
</evidence>
<keyword evidence="2 6" id="KW-0812">Transmembrane</keyword>
<dbReference type="PANTHER" id="PTHR33048">
    <property type="entry name" value="PTH11-LIKE INTEGRAL MEMBRANE PROTEIN (AFU_ORTHOLOGUE AFUA_5G11245)"/>
    <property type="match status" value="1"/>
</dbReference>
<proteinExistence type="inferred from homology"/>
<feature type="transmembrane region" description="Helical" evidence="6">
    <location>
        <begin position="42"/>
        <end position="64"/>
    </location>
</feature>
<accession>A0AAX6MAW0</accession>
<keyword evidence="4 6" id="KW-0472">Membrane</keyword>
<evidence type="ECO:0000256" key="2">
    <source>
        <dbReference type="ARBA" id="ARBA00022692"/>
    </source>
</evidence>
<keyword evidence="3 6" id="KW-1133">Transmembrane helix</keyword>
<feature type="transmembrane region" description="Helical" evidence="6">
    <location>
        <begin position="125"/>
        <end position="151"/>
    </location>
</feature>
<feature type="transmembrane region" description="Helical" evidence="6">
    <location>
        <begin position="91"/>
        <end position="113"/>
    </location>
</feature>
<dbReference type="AlphaFoldDB" id="A0AAX6MAW0"/>
<protein>
    <recommendedName>
        <fullName evidence="7">Rhodopsin domain-containing protein</fullName>
    </recommendedName>
</protein>
<dbReference type="InterPro" id="IPR052337">
    <property type="entry name" value="SAT4-like"/>
</dbReference>
<evidence type="ECO:0000313" key="8">
    <source>
        <dbReference type="EMBL" id="KAK6949613.1"/>
    </source>
</evidence>
<sequence length="378" mass="42145">MDPNAIALLPPEQQQIALNSPALPAPEGFVPNFDNPSNNNGLAFGVMIACTAITTICLLIRLYARLFLFKQLKVEDCMFSEPDVSRRKNDVHYAALAYAFSIPFLKIAILIEWTRILVPPGTRNAFMWCCYGLIGINIGLLIAIPLGLSLICTPYEKIWDLTVYGTCGNQFVVGLATACTNLALDFIMLVLPQRVIWNLQLSFKKKLGVSFFFSLGILACISAIFRVTTQQAIVNELDGTYGFAPVMFWAFVEIMCGFIIACMPSTPKILKDHGVLDKMRRAMRSFVGLKNTRMMSANKPTGASSVVDHTHTNTYRKIDEYGVPMKDLQPSESTEQLRDDRLDQGILRTTRVTVKQEYVSDAKGNTMDHGALWHGDRV</sequence>
<gene>
    <name evidence="8" type="ORF">Daesc_009696</name>
</gene>
<dbReference type="InterPro" id="IPR049326">
    <property type="entry name" value="Rhodopsin_dom_fungi"/>
</dbReference>
<evidence type="ECO:0000313" key="9">
    <source>
        <dbReference type="Proteomes" id="UP001369815"/>
    </source>
</evidence>
<comment type="caution">
    <text evidence="8">The sequence shown here is derived from an EMBL/GenBank/DDBJ whole genome shotgun (WGS) entry which is preliminary data.</text>
</comment>
<evidence type="ECO:0000256" key="3">
    <source>
        <dbReference type="ARBA" id="ARBA00022989"/>
    </source>
</evidence>
<evidence type="ECO:0000256" key="5">
    <source>
        <dbReference type="ARBA" id="ARBA00038359"/>
    </source>
</evidence>
<dbReference type="EMBL" id="JBANMG010000009">
    <property type="protein sequence ID" value="KAK6949613.1"/>
    <property type="molecule type" value="Genomic_DNA"/>
</dbReference>
<dbReference type="PANTHER" id="PTHR33048:SF47">
    <property type="entry name" value="INTEGRAL MEMBRANE PROTEIN-RELATED"/>
    <property type="match status" value="1"/>
</dbReference>
<name>A0AAX6MAW0_9PEZI</name>
<feature type="domain" description="Rhodopsin" evidence="7">
    <location>
        <begin position="90"/>
        <end position="270"/>
    </location>
</feature>
<keyword evidence="9" id="KW-1185">Reference proteome</keyword>
<dbReference type="Proteomes" id="UP001369815">
    <property type="component" value="Unassembled WGS sequence"/>
</dbReference>
<dbReference type="Pfam" id="PF20684">
    <property type="entry name" value="Fung_rhodopsin"/>
    <property type="match status" value="1"/>
</dbReference>
<evidence type="ECO:0000256" key="4">
    <source>
        <dbReference type="ARBA" id="ARBA00023136"/>
    </source>
</evidence>
<evidence type="ECO:0000256" key="6">
    <source>
        <dbReference type="SAM" id="Phobius"/>
    </source>
</evidence>